<gene>
    <name evidence="4 5 6" type="primary">LOC129924597</name>
</gene>
<organism evidence="3 4">
    <name type="scientific">Biomphalaria glabrata</name>
    <name type="common">Bloodfluke planorb</name>
    <name type="synonym">Freshwater snail</name>
    <dbReference type="NCBI Taxonomy" id="6526"/>
    <lineage>
        <taxon>Eukaryota</taxon>
        <taxon>Metazoa</taxon>
        <taxon>Spiralia</taxon>
        <taxon>Lophotrochozoa</taxon>
        <taxon>Mollusca</taxon>
        <taxon>Gastropoda</taxon>
        <taxon>Heterobranchia</taxon>
        <taxon>Euthyneura</taxon>
        <taxon>Panpulmonata</taxon>
        <taxon>Hygrophila</taxon>
        <taxon>Lymnaeoidea</taxon>
        <taxon>Planorbidae</taxon>
        <taxon>Biomphalaria</taxon>
    </lineage>
</organism>
<proteinExistence type="predicted"/>
<keyword evidence="2" id="KW-1133">Transmembrane helix</keyword>
<dbReference type="Proteomes" id="UP001165740">
    <property type="component" value="Chromosome 2"/>
</dbReference>
<reference evidence="4 5" key="1">
    <citation type="submission" date="2025-04" db="UniProtKB">
        <authorList>
            <consortium name="RefSeq"/>
        </authorList>
    </citation>
    <scope>IDENTIFICATION</scope>
</reference>
<dbReference type="AlphaFoldDB" id="A0A9W2ZNK0"/>
<name>A0A9W2ZNK0_BIOGL</name>
<keyword evidence="2" id="KW-0472">Membrane</keyword>
<feature type="compositionally biased region" description="Basic and acidic residues" evidence="1">
    <location>
        <begin position="144"/>
        <end position="164"/>
    </location>
</feature>
<evidence type="ECO:0000256" key="1">
    <source>
        <dbReference type="SAM" id="MobiDB-lite"/>
    </source>
</evidence>
<accession>A0A9W2ZNK0</accession>
<evidence type="ECO:0000313" key="6">
    <source>
        <dbReference type="RefSeq" id="XP_055876475.1"/>
    </source>
</evidence>
<keyword evidence="3" id="KW-1185">Reference proteome</keyword>
<dbReference type="RefSeq" id="XP_055876475.1">
    <property type="nucleotide sequence ID" value="XM_056020500.1"/>
</dbReference>
<sequence length="198" mass="21878">MRPAVHANILRNRSNRRRMRMRKHVFSAKRLLLMVFLGIVLFIPGLALTIVGLDNRDSDYSNMGEAPRIMYQAIGPVMCCVGAAVMFASCIYFYCYGTGPQPTPAANSQTQGLSESEQDDKGSIRSKQREPGQRLHHSINGRTVEVRTPDSESRKSLRGGEEGRGSITKAPHRTSVATEEEVPLAKMEDSSDIVAKGQ</sequence>
<feature type="compositionally biased region" description="Basic and acidic residues" evidence="1">
    <location>
        <begin position="119"/>
        <end position="133"/>
    </location>
</feature>
<feature type="compositionally biased region" description="Polar residues" evidence="1">
    <location>
        <begin position="104"/>
        <end position="115"/>
    </location>
</feature>
<evidence type="ECO:0000313" key="5">
    <source>
        <dbReference type="RefSeq" id="XP_055876474.1"/>
    </source>
</evidence>
<feature type="region of interest" description="Disordered" evidence="1">
    <location>
        <begin position="104"/>
        <end position="198"/>
    </location>
</feature>
<protein>
    <submittedName>
        <fullName evidence="4 6">Uncharacterized protein LOC129924597 isoform X1</fullName>
    </submittedName>
    <submittedName>
        <fullName evidence="5">Uncharacterized protein LOC129924597 isoform X2</fullName>
    </submittedName>
</protein>
<dbReference type="GeneID" id="129924597"/>
<keyword evidence="2" id="KW-0812">Transmembrane</keyword>
<evidence type="ECO:0000256" key="2">
    <source>
        <dbReference type="SAM" id="Phobius"/>
    </source>
</evidence>
<feature type="transmembrane region" description="Helical" evidence="2">
    <location>
        <begin position="73"/>
        <end position="95"/>
    </location>
</feature>
<evidence type="ECO:0000313" key="4">
    <source>
        <dbReference type="RefSeq" id="XP_055876473.1"/>
    </source>
</evidence>
<evidence type="ECO:0000313" key="3">
    <source>
        <dbReference type="Proteomes" id="UP001165740"/>
    </source>
</evidence>
<dbReference type="RefSeq" id="XP_055876473.1">
    <property type="nucleotide sequence ID" value="XM_056020498.1"/>
</dbReference>
<dbReference type="RefSeq" id="XP_055876474.1">
    <property type="nucleotide sequence ID" value="XM_056020499.1"/>
</dbReference>